<evidence type="ECO:0000313" key="2">
    <source>
        <dbReference type="EMBL" id="KII73475.1"/>
    </source>
</evidence>
<feature type="compositionally biased region" description="Basic and acidic residues" evidence="1">
    <location>
        <begin position="32"/>
        <end position="46"/>
    </location>
</feature>
<proteinExistence type="predicted"/>
<evidence type="ECO:0000256" key="1">
    <source>
        <dbReference type="SAM" id="MobiDB-lite"/>
    </source>
</evidence>
<sequence>MKLRYLNDTLRMIQPPCRFRYFGYNIRHQTHEDSADKRAADKEHTRISNRTINPQAEEGQAGPIQRFLVDAVKMSGSRASPSSRCTLKQARIPEGTSLYQYKFLK</sequence>
<accession>A0A0C2NAT7</accession>
<evidence type="ECO:0000313" key="3">
    <source>
        <dbReference type="Proteomes" id="UP000031668"/>
    </source>
</evidence>
<name>A0A0C2NAT7_THEKT</name>
<gene>
    <name evidence="2" type="ORF">RF11_11471</name>
</gene>
<organism evidence="2 3">
    <name type="scientific">Thelohanellus kitauei</name>
    <name type="common">Myxosporean</name>
    <dbReference type="NCBI Taxonomy" id="669202"/>
    <lineage>
        <taxon>Eukaryota</taxon>
        <taxon>Metazoa</taxon>
        <taxon>Cnidaria</taxon>
        <taxon>Myxozoa</taxon>
        <taxon>Myxosporea</taxon>
        <taxon>Bivalvulida</taxon>
        <taxon>Platysporina</taxon>
        <taxon>Myxobolidae</taxon>
        <taxon>Thelohanellus</taxon>
    </lineage>
</organism>
<dbReference type="EMBL" id="JWZT01000813">
    <property type="protein sequence ID" value="KII73475.1"/>
    <property type="molecule type" value="Genomic_DNA"/>
</dbReference>
<reference evidence="2 3" key="1">
    <citation type="journal article" date="2014" name="Genome Biol. Evol.">
        <title>The genome of the myxosporean Thelohanellus kitauei shows adaptations to nutrient acquisition within its fish host.</title>
        <authorList>
            <person name="Yang Y."/>
            <person name="Xiong J."/>
            <person name="Zhou Z."/>
            <person name="Huo F."/>
            <person name="Miao W."/>
            <person name="Ran C."/>
            <person name="Liu Y."/>
            <person name="Zhang J."/>
            <person name="Feng J."/>
            <person name="Wang M."/>
            <person name="Wang M."/>
            <person name="Wang L."/>
            <person name="Yao B."/>
        </authorList>
    </citation>
    <scope>NUCLEOTIDE SEQUENCE [LARGE SCALE GENOMIC DNA]</scope>
    <source>
        <strain evidence="2">Wuqing</strain>
    </source>
</reference>
<feature type="region of interest" description="Disordered" evidence="1">
    <location>
        <begin position="32"/>
        <end position="63"/>
    </location>
</feature>
<dbReference type="AlphaFoldDB" id="A0A0C2NAT7"/>
<protein>
    <submittedName>
        <fullName evidence="2">Uncharacterized protein</fullName>
    </submittedName>
</protein>
<dbReference type="Proteomes" id="UP000031668">
    <property type="component" value="Unassembled WGS sequence"/>
</dbReference>
<keyword evidence="3" id="KW-1185">Reference proteome</keyword>
<comment type="caution">
    <text evidence="2">The sequence shown here is derived from an EMBL/GenBank/DDBJ whole genome shotgun (WGS) entry which is preliminary data.</text>
</comment>